<name>A0A1H9QEK4_9PSEU</name>
<dbReference type="Proteomes" id="UP000199352">
    <property type="component" value="Unassembled WGS sequence"/>
</dbReference>
<accession>A0A1H9QEK4</accession>
<gene>
    <name evidence="2" type="ORF">SAMN05216188_1136</name>
</gene>
<dbReference type="EMBL" id="FOFR01000013">
    <property type="protein sequence ID" value="SER58862.1"/>
    <property type="molecule type" value="Genomic_DNA"/>
</dbReference>
<reference evidence="3" key="1">
    <citation type="submission" date="2016-10" db="EMBL/GenBank/DDBJ databases">
        <authorList>
            <person name="Varghese N."/>
            <person name="Submissions S."/>
        </authorList>
    </citation>
    <scope>NUCLEOTIDE SEQUENCE [LARGE SCALE GENOMIC DNA]</scope>
    <source>
        <strain evidence="3">CGMCC 4.3525</strain>
    </source>
</reference>
<evidence type="ECO:0000313" key="3">
    <source>
        <dbReference type="Proteomes" id="UP000199352"/>
    </source>
</evidence>
<evidence type="ECO:0000256" key="1">
    <source>
        <dbReference type="SAM" id="SignalP"/>
    </source>
</evidence>
<dbReference type="AlphaFoldDB" id="A0A1H9QEK4"/>
<feature type="signal peptide" evidence="1">
    <location>
        <begin position="1"/>
        <end position="18"/>
    </location>
</feature>
<evidence type="ECO:0008006" key="4">
    <source>
        <dbReference type="Google" id="ProtNLM"/>
    </source>
</evidence>
<feature type="chain" id="PRO_5011514564" description="Peptidase inhibitor family I36" evidence="1">
    <location>
        <begin position="19"/>
        <end position="102"/>
    </location>
</feature>
<organism evidence="2 3">
    <name type="scientific">Lentzea xinjiangensis</name>
    <dbReference type="NCBI Taxonomy" id="402600"/>
    <lineage>
        <taxon>Bacteria</taxon>
        <taxon>Bacillati</taxon>
        <taxon>Actinomycetota</taxon>
        <taxon>Actinomycetes</taxon>
        <taxon>Pseudonocardiales</taxon>
        <taxon>Pseudonocardiaceae</taxon>
        <taxon>Lentzea</taxon>
    </lineage>
</organism>
<keyword evidence="1" id="KW-0732">Signal</keyword>
<keyword evidence="3" id="KW-1185">Reference proteome</keyword>
<evidence type="ECO:0000313" key="2">
    <source>
        <dbReference type="EMBL" id="SER58862.1"/>
    </source>
</evidence>
<protein>
    <recommendedName>
        <fullName evidence="4">Peptidase inhibitor family I36</fullName>
    </recommendedName>
</protein>
<dbReference type="STRING" id="402600.SAMN05216188_1136"/>
<proteinExistence type="predicted"/>
<sequence length="102" mass="10296">MAAVMGIAALVTATPASAAQWCLNGSACFHTGDVGQVLVAQSENWHNLTGPAAVIRTIVNRQPEGDDACVASGLDGSGQRFCVDGGDEGTVPSGLIARSLRG</sequence>